<keyword evidence="4" id="KW-1185">Reference proteome</keyword>
<dbReference type="InterPro" id="IPR007110">
    <property type="entry name" value="Ig-like_dom"/>
</dbReference>
<dbReference type="Proteomes" id="UP001044222">
    <property type="component" value="Unassembled WGS sequence"/>
</dbReference>
<dbReference type="PANTHER" id="PTHR46484:SF1">
    <property type="entry name" value="SCHWANN CELL MYELIN PROTEIN-RELATED"/>
    <property type="match status" value="1"/>
</dbReference>
<evidence type="ECO:0000256" key="1">
    <source>
        <dbReference type="SAM" id="MobiDB-lite"/>
    </source>
</evidence>
<evidence type="ECO:0000259" key="2">
    <source>
        <dbReference type="PROSITE" id="PS50835"/>
    </source>
</evidence>
<protein>
    <recommendedName>
        <fullName evidence="2">Ig-like domain-containing protein</fullName>
    </recommendedName>
</protein>
<feature type="compositionally biased region" description="Polar residues" evidence="1">
    <location>
        <begin position="112"/>
        <end position="129"/>
    </location>
</feature>
<name>A0A9D3MY25_ANGAN</name>
<dbReference type="Gene3D" id="2.60.40.10">
    <property type="entry name" value="Immunoglobulins"/>
    <property type="match status" value="1"/>
</dbReference>
<dbReference type="PANTHER" id="PTHR46484">
    <property type="entry name" value="SI:CH211-171H4.5-RELATED"/>
    <property type="match status" value="1"/>
</dbReference>
<feature type="region of interest" description="Disordered" evidence="1">
    <location>
        <begin position="112"/>
        <end position="139"/>
    </location>
</feature>
<accession>A0A9D3MY25</accession>
<gene>
    <name evidence="3" type="ORF">ANANG_G00000780</name>
</gene>
<proteinExistence type="predicted"/>
<dbReference type="EMBL" id="JAFIRN010000001">
    <property type="protein sequence ID" value="KAG5855832.1"/>
    <property type="molecule type" value="Genomic_DNA"/>
</dbReference>
<reference evidence="3" key="1">
    <citation type="submission" date="2021-01" db="EMBL/GenBank/DDBJ databases">
        <title>A chromosome-scale assembly of European eel, Anguilla anguilla.</title>
        <authorList>
            <person name="Henkel C."/>
            <person name="Jong-Raadsen S.A."/>
            <person name="Dufour S."/>
            <person name="Weltzien F.-A."/>
            <person name="Palstra A.P."/>
            <person name="Pelster B."/>
            <person name="Spaink H.P."/>
            <person name="Van Den Thillart G.E."/>
            <person name="Jansen H."/>
            <person name="Zahm M."/>
            <person name="Klopp C."/>
            <person name="Cedric C."/>
            <person name="Louis A."/>
            <person name="Berthelot C."/>
            <person name="Parey E."/>
            <person name="Roest Crollius H."/>
            <person name="Montfort J."/>
            <person name="Robinson-Rechavi M."/>
            <person name="Bucao C."/>
            <person name="Bouchez O."/>
            <person name="Gislard M."/>
            <person name="Lluch J."/>
            <person name="Milhes M."/>
            <person name="Lampietro C."/>
            <person name="Lopez Roques C."/>
            <person name="Donnadieu C."/>
            <person name="Braasch I."/>
            <person name="Desvignes T."/>
            <person name="Postlethwait J."/>
            <person name="Bobe J."/>
            <person name="Guiguen Y."/>
            <person name="Dirks R."/>
        </authorList>
    </citation>
    <scope>NUCLEOTIDE SEQUENCE</scope>
    <source>
        <strain evidence="3">Tag_6206</strain>
        <tissue evidence="3">Liver</tissue>
    </source>
</reference>
<dbReference type="PROSITE" id="PS50835">
    <property type="entry name" value="IG_LIKE"/>
    <property type="match status" value="1"/>
</dbReference>
<organism evidence="3 4">
    <name type="scientific">Anguilla anguilla</name>
    <name type="common">European freshwater eel</name>
    <name type="synonym">Muraena anguilla</name>
    <dbReference type="NCBI Taxonomy" id="7936"/>
    <lineage>
        <taxon>Eukaryota</taxon>
        <taxon>Metazoa</taxon>
        <taxon>Chordata</taxon>
        <taxon>Craniata</taxon>
        <taxon>Vertebrata</taxon>
        <taxon>Euteleostomi</taxon>
        <taxon>Actinopterygii</taxon>
        <taxon>Neopterygii</taxon>
        <taxon>Teleostei</taxon>
        <taxon>Anguilliformes</taxon>
        <taxon>Anguillidae</taxon>
        <taxon>Anguilla</taxon>
    </lineage>
</organism>
<evidence type="ECO:0000313" key="4">
    <source>
        <dbReference type="Proteomes" id="UP001044222"/>
    </source>
</evidence>
<dbReference type="InterPro" id="IPR013783">
    <property type="entry name" value="Ig-like_fold"/>
</dbReference>
<comment type="caution">
    <text evidence="3">The sequence shown here is derived from an EMBL/GenBank/DDBJ whole genome shotgun (WGS) entry which is preliminary data.</text>
</comment>
<dbReference type="AlphaFoldDB" id="A0A9D3MY25"/>
<feature type="domain" description="Ig-like" evidence="2">
    <location>
        <begin position="9"/>
        <end position="122"/>
    </location>
</feature>
<sequence length="139" mass="15266">MQCSSDSNPPAHDYQWYNITGTLLSEERIYKLHNVSRHTKALYCAAINTEGHKNSTPAKISVELDSEPPAEITWLLQRGSDASAGTERHGSITLGTLRSTQRLTELTCQASNSRGNTSAVFTPPQSGRPSSAVRKTKMY</sequence>
<evidence type="ECO:0000313" key="3">
    <source>
        <dbReference type="EMBL" id="KAG5855832.1"/>
    </source>
</evidence>